<dbReference type="SUPFAM" id="SSF52833">
    <property type="entry name" value="Thioredoxin-like"/>
    <property type="match status" value="1"/>
</dbReference>
<dbReference type="Pfam" id="PF06764">
    <property type="entry name" value="DUF1223"/>
    <property type="match status" value="1"/>
</dbReference>
<organism evidence="2 3">
    <name type="scientific">Micromonospora purpureochromogenes</name>
    <dbReference type="NCBI Taxonomy" id="47872"/>
    <lineage>
        <taxon>Bacteria</taxon>
        <taxon>Bacillati</taxon>
        <taxon>Actinomycetota</taxon>
        <taxon>Actinomycetes</taxon>
        <taxon>Micromonosporales</taxon>
        <taxon>Micromonosporaceae</taxon>
        <taxon>Micromonospora</taxon>
    </lineage>
</organism>
<feature type="compositionally biased region" description="Polar residues" evidence="1">
    <location>
        <begin position="1"/>
        <end position="20"/>
    </location>
</feature>
<evidence type="ECO:0008006" key="4">
    <source>
        <dbReference type="Google" id="ProtNLM"/>
    </source>
</evidence>
<name>A0ABX2RNF0_9ACTN</name>
<evidence type="ECO:0000313" key="3">
    <source>
        <dbReference type="Proteomes" id="UP000631553"/>
    </source>
</evidence>
<evidence type="ECO:0000313" key="2">
    <source>
        <dbReference type="EMBL" id="NYF58070.1"/>
    </source>
</evidence>
<sequence>MTDPSRTGSNSAGPQSSPQTRDVGPAGGGFAVVEMFTSQGCNSCPPAEELLTEIEREARKEGQPVYALGFHVDYWDDLGWPDPFADGAYTARQGAYARAFGSGGLYTPQMIVNGTDEFVGSDRRRAATAIAAALTEAATTPLALSVEDTAGGAEHRVVVDYQAERPPPRAVLNVAVVERGLENDVPRGENAGRTLRQDNVVRAFASVGLDAPSGRLELAVPPDLDPGQASVVGYVQHHGNKAIVGATAVEFSVAPVI</sequence>
<comment type="caution">
    <text evidence="2">The sequence shown here is derived from an EMBL/GenBank/DDBJ whole genome shotgun (WGS) entry which is preliminary data.</text>
</comment>
<protein>
    <recommendedName>
        <fullName evidence="4">DUF1223 domain-containing protein</fullName>
    </recommendedName>
</protein>
<dbReference type="PANTHER" id="PTHR36057:SF1">
    <property type="entry name" value="LIPOPROTEIN LIPID ATTACHMENT SITE-LIKE PROTEIN, PUTATIVE (DUF1223)-RELATED"/>
    <property type="match status" value="1"/>
</dbReference>
<dbReference type="EMBL" id="JACCCQ010000001">
    <property type="protein sequence ID" value="NYF58070.1"/>
    <property type="molecule type" value="Genomic_DNA"/>
</dbReference>
<dbReference type="InterPro" id="IPR010634">
    <property type="entry name" value="DUF1223"/>
</dbReference>
<dbReference type="PANTHER" id="PTHR36057">
    <property type="match status" value="1"/>
</dbReference>
<accession>A0ABX2RNF0</accession>
<evidence type="ECO:0000256" key="1">
    <source>
        <dbReference type="SAM" id="MobiDB-lite"/>
    </source>
</evidence>
<reference evidence="2 3" key="1">
    <citation type="submission" date="2020-07" db="EMBL/GenBank/DDBJ databases">
        <title>Sequencing the genomes of 1000 actinobacteria strains.</title>
        <authorList>
            <person name="Klenk H.-P."/>
        </authorList>
    </citation>
    <scope>NUCLEOTIDE SEQUENCE [LARGE SCALE GENOMIC DNA]</scope>
    <source>
        <strain evidence="2 3">DSM 43814</strain>
    </source>
</reference>
<dbReference type="RefSeq" id="WP_179804026.1">
    <property type="nucleotide sequence ID" value="NZ_JACCCQ010000001.1"/>
</dbReference>
<dbReference type="Proteomes" id="UP000631553">
    <property type="component" value="Unassembled WGS sequence"/>
</dbReference>
<gene>
    <name evidence="2" type="ORF">HDA35_003901</name>
</gene>
<keyword evidence="3" id="KW-1185">Reference proteome</keyword>
<proteinExistence type="predicted"/>
<dbReference type="InterPro" id="IPR036249">
    <property type="entry name" value="Thioredoxin-like_sf"/>
</dbReference>
<feature type="region of interest" description="Disordered" evidence="1">
    <location>
        <begin position="1"/>
        <end position="28"/>
    </location>
</feature>